<reference evidence="2" key="2">
    <citation type="submission" date="2018-02" db="UniProtKB">
        <authorList>
            <consortium name="EnsemblPlants"/>
        </authorList>
    </citation>
    <scope>IDENTIFICATION</scope>
    <source>
        <strain evidence="2">Williams 82</strain>
    </source>
</reference>
<dbReference type="InParanoid" id="K7KX14"/>
<evidence type="ECO:0000313" key="2">
    <source>
        <dbReference type="EnsemblPlants" id="KRH55249"/>
    </source>
</evidence>
<reference evidence="1 2" key="1">
    <citation type="journal article" date="2010" name="Nature">
        <title>Genome sequence of the palaeopolyploid soybean.</title>
        <authorList>
            <person name="Schmutz J."/>
            <person name="Cannon S.B."/>
            <person name="Schlueter J."/>
            <person name="Ma J."/>
            <person name="Mitros T."/>
            <person name="Nelson W."/>
            <person name="Hyten D.L."/>
            <person name="Song Q."/>
            <person name="Thelen J.J."/>
            <person name="Cheng J."/>
            <person name="Xu D."/>
            <person name="Hellsten U."/>
            <person name="May G.D."/>
            <person name="Yu Y."/>
            <person name="Sakurai T."/>
            <person name="Umezawa T."/>
            <person name="Bhattacharyya M.K."/>
            <person name="Sandhu D."/>
            <person name="Valliyodan B."/>
            <person name="Lindquist E."/>
            <person name="Peto M."/>
            <person name="Grant D."/>
            <person name="Shu S."/>
            <person name="Goodstein D."/>
            <person name="Barry K."/>
            <person name="Futrell-Griggs M."/>
            <person name="Abernathy B."/>
            <person name="Du J."/>
            <person name="Tian Z."/>
            <person name="Zhu L."/>
            <person name="Gill N."/>
            <person name="Joshi T."/>
            <person name="Libault M."/>
            <person name="Sethuraman A."/>
            <person name="Zhang X.-C."/>
            <person name="Shinozaki K."/>
            <person name="Nguyen H.T."/>
            <person name="Wing R.A."/>
            <person name="Cregan P."/>
            <person name="Specht J."/>
            <person name="Grimwood J."/>
            <person name="Rokhsar D."/>
            <person name="Stacey G."/>
            <person name="Shoemaker R.C."/>
            <person name="Jackson S.A."/>
        </authorList>
    </citation>
    <scope>NUCLEOTIDE SEQUENCE</scope>
    <source>
        <strain evidence="2">cv. Williams 82</strain>
        <tissue evidence="1">Callus</tissue>
    </source>
</reference>
<name>K7KX14_SOYBN</name>
<protein>
    <recommendedName>
        <fullName evidence="4">RNase H type-1 domain-containing protein</fullName>
    </recommendedName>
</protein>
<proteinExistence type="predicted"/>
<dbReference type="Proteomes" id="UP000008827">
    <property type="component" value="Chromosome 6"/>
</dbReference>
<keyword evidence="3" id="KW-1185">Reference proteome</keyword>
<evidence type="ECO:0000313" key="1">
    <source>
        <dbReference type="EMBL" id="KRH55249.1"/>
    </source>
</evidence>
<dbReference type="PaxDb" id="3847-GLYMA06G36631.1"/>
<dbReference type="EnsemblPlants" id="KRH55249">
    <property type="protein sequence ID" value="KRH55249"/>
    <property type="gene ID" value="GLYMA_06G240200"/>
</dbReference>
<dbReference type="HOGENOM" id="CLU_2965567_0_0_1"/>
<accession>K7KX14</accession>
<dbReference type="OMA" id="RDSHTWW"/>
<organism evidence="1">
    <name type="scientific">Glycine max</name>
    <name type="common">Soybean</name>
    <name type="synonym">Glycine hispida</name>
    <dbReference type="NCBI Taxonomy" id="3847"/>
    <lineage>
        <taxon>Eukaryota</taxon>
        <taxon>Viridiplantae</taxon>
        <taxon>Streptophyta</taxon>
        <taxon>Embryophyta</taxon>
        <taxon>Tracheophyta</taxon>
        <taxon>Spermatophyta</taxon>
        <taxon>Magnoliopsida</taxon>
        <taxon>eudicotyledons</taxon>
        <taxon>Gunneridae</taxon>
        <taxon>Pentapetalae</taxon>
        <taxon>rosids</taxon>
        <taxon>fabids</taxon>
        <taxon>Fabales</taxon>
        <taxon>Fabaceae</taxon>
        <taxon>Papilionoideae</taxon>
        <taxon>50 kb inversion clade</taxon>
        <taxon>NPAAA clade</taxon>
        <taxon>indigoferoid/millettioid clade</taxon>
        <taxon>Phaseoleae</taxon>
        <taxon>Glycine</taxon>
        <taxon>Glycine subgen. Soja</taxon>
    </lineage>
</organism>
<dbReference type="EMBL" id="CM000839">
    <property type="protein sequence ID" value="KRH55249.1"/>
    <property type="molecule type" value="Genomic_DNA"/>
</dbReference>
<dbReference type="Gramene" id="KRH55249">
    <property type="protein sequence ID" value="KRH55249"/>
    <property type="gene ID" value="GLYMA_06G240200"/>
</dbReference>
<gene>
    <name evidence="1" type="ORF">GLYMA_06G240200</name>
</gene>
<evidence type="ECO:0000313" key="3">
    <source>
        <dbReference type="Proteomes" id="UP000008827"/>
    </source>
</evidence>
<dbReference type="AlphaFoldDB" id="K7KX14"/>
<sequence>MGKNIVFFCSHIYREANSCTDKLANFGVSSRDSHTWWNSIPSFVKEEFFRNRFNLPNCP</sequence>
<reference evidence="1" key="3">
    <citation type="submission" date="2018-07" db="EMBL/GenBank/DDBJ databases">
        <title>WGS assembly of Glycine max.</title>
        <authorList>
            <person name="Schmutz J."/>
            <person name="Cannon S."/>
            <person name="Schlueter J."/>
            <person name="Ma J."/>
            <person name="Mitros T."/>
            <person name="Nelson W."/>
            <person name="Hyten D."/>
            <person name="Song Q."/>
            <person name="Thelen J."/>
            <person name="Cheng J."/>
            <person name="Xu D."/>
            <person name="Hellsten U."/>
            <person name="May G."/>
            <person name="Yu Y."/>
            <person name="Sakurai T."/>
            <person name="Umezawa T."/>
            <person name="Bhattacharyya M."/>
            <person name="Sandhu D."/>
            <person name="Valliyodan B."/>
            <person name="Lindquist E."/>
            <person name="Peto M."/>
            <person name="Grant D."/>
            <person name="Shu S."/>
            <person name="Goodstein D."/>
            <person name="Barry K."/>
            <person name="Futrell-Griggs M."/>
            <person name="Abernathy B."/>
            <person name="Du J."/>
            <person name="Tian Z."/>
            <person name="Zhu L."/>
            <person name="Gill N."/>
            <person name="Joshi T."/>
            <person name="Libault M."/>
            <person name="Sethuraman A."/>
            <person name="Zhang X."/>
            <person name="Shinozaki K."/>
            <person name="Nguyen H."/>
            <person name="Wing R."/>
            <person name="Cregan P."/>
            <person name="Specht J."/>
            <person name="Grimwood J."/>
            <person name="Rokhsar D."/>
            <person name="Stacey G."/>
            <person name="Shoemaker R."/>
            <person name="Jackson S."/>
        </authorList>
    </citation>
    <scope>NUCLEOTIDE SEQUENCE</scope>
    <source>
        <tissue evidence="1">Callus</tissue>
    </source>
</reference>
<evidence type="ECO:0008006" key="4">
    <source>
        <dbReference type="Google" id="ProtNLM"/>
    </source>
</evidence>